<organism evidence="2 3">
    <name type="scientific">Ectorhizobium quercum</name>
    <dbReference type="NCBI Taxonomy" id="2965071"/>
    <lineage>
        <taxon>Bacteria</taxon>
        <taxon>Pseudomonadati</taxon>
        <taxon>Pseudomonadota</taxon>
        <taxon>Alphaproteobacteria</taxon>
        <taxon>Hyphomicrobiales</taxon>
        <taxon>Rhizobiaceae</taxon>
        <taxon>Ectorhizobium</taxon>
    </lineage>
</organism>
<evidence type="ECO:0000313" key="2">
    <source>
        <dbReference type="EMBL" id="MCX8998050.1"/>
    </source>
</evidence>
<accession>A0AAE3SX32</accession>
<comment type="caution">
    <text evidence="2">The sequence shown here is derived from an EMBL/GenBank/DDBJ whole genome shotgun (WGS) entry which is preliminary data.</text>
</comment>
<dbReference type="NCBIfam" id="TIGR02459">
    <property type="entry name" value="CbtB"/>
    <property type="match status" value="1"/>
</dbReference>
<feature type="transmembrane region" description="Helical" evidence="1">
    <location>
        <begin position="21"/>
        <end position="40"/>
    </location>
</feature>
<evidence type="ECO:0000313" key="3">
    <source>
        <dbReference type="Proteomes" id="UP001208771"/>
    </source>
</evidence>
<keyword evidence="1" id="KW-1133">Transmembrane helix</keyword>
<gene>
    <name evidence="2" type="ORF">NOF55_13145</name>
</gene>
<dbReference type="InterPro" id="IPR012667">
    <property type="entry name" value="CbtB_put"/>
</dbReference>
<proteinExistence type="predicted"/>
<name>A0AAE3SX32_9HYPH</name>
<protein>
    <submittedName>
        <fullName evidence="2">CbtB-domain containing protein</fullName>
    </submittedName>
</protein>
<sequence length="59" mass="5938">MTAQTSSASAAGLSGSRAASLLCSTALGLFVIGIVGFSHISAVHNATHDTRHSLAFPCH</sequence>
<keyword evidence="1" id="KW-0812">Transmembrane</keyword>
<keyword evidence="1" id="KW-0472">Membrane</keyword>
<dbReference type="Pfam" id="PF09489">
    <property type="entry name" value="CbtB"/>
    <property type="match status" value="1"/>
</dbReference>
<reference evidence="2" key="1">
    <citation type="submission" date="2022-07" db="EMBL/GenBank/DDBJ databases">
        <title>Ectorhizobium quercum gen.nov., sp. nov.</title>
        <authorList>
            <person name="Ma T."/>
            <person name="Li Y."/>
        </authorList>
    </citation>
    <scope>NUCLEOTIDE SEQUENCE</scope>
    <source>
        <strain evidence="2">BDR2-2</strain>
    </source>
</reference>
<dbReference type="AlphaFoldDB" id="A0AAE3SX32"/>
<dbReference type="EMBL" id="JANFPI010000004">
    <property type="protein sequence ID" value="MCX8998050.1"/>
    <property type="molecule type" value="Genomic_DNA"/>
</dbReference>
<dbReference type="Proteomes" id="UP001208771">
    <property type="component" value="Unassembled WGS sequence"/>
</dbReference>
<dbReference type="RefSeq" id="WP_306411839.1">
    <property type="nucleotide sequence ID" value="NZ_JANFPI010000004.1"/>
</dbReference>
<keyword evidence="3" id="KW-1185">Reference proteome</keyword>
<evidence type="ECO:0000256" key="1">
    <source>
        <dbReference type="SAM" id="Phobius"/>
    </source>
</evidence>